<name>A0A382LDQ4_9ZZZZ</name>
<proteinExistence type="predicted"/>
<protein>
    <recommendedName>
        <fullName evidence="2">Amidohydrolase-related domain-containing protein</fullName>
    </recommendedName>
</protein>
<dbReference type="SUPFAM" id="SSF51556">
    <property type="entry name" value="Metallo-dependent hydrolases"/>
    <property type="match status" value="1"/>
</dbReference>
<organism evidence="1">
    <name type="scientific">marine metagenome</name>
    <dbReference type="NCBI Taxonomy" id="408172"/>
    <lineage>
        <taxon>unclassified sequences</taxon>
        <taxon>metagenomes</taxon>
        <taxon>ecological metagenomes</taxon>
    </lineage>
</organism>
<dbReference type="InterPro" id="IPR032466">
    <property type="entry name" value="Metal_Hydrolase"/>
</dbReference>
<dbReference type="AlphaFoldDB" id="A0A382LDQ4"/>
<accession>A0A382LDQ4</accession>
<evidence type="ECO:0008006" key="2">
    <source>
        <dbReference type="Google" id="ProtNLM"/>
    </source>
</evidence>
<sequence length="73" mass="8231">MIIDAHQHVYYHNLTPKGVIAEMDTFGIDVTWLLTWYLPPSEDVRSTHGAFNPLNFRPDGSHAGAILNEVLRA</sequence>
<gene>
    <name evidence="1" type="ORF">METZ01_LOCUS287624</name>
</gene>
<evidence type="ECO:0000313" key="1">
    <source>
        <dbReference type="EMBL" id="SVC34770.1"/>
    </source>
</evidence>
<reference evidence="1" key="1">
    <citation type="submission" date="2018-05" db="EMBL/GenBank/DDBJ databases">
        <authorList>
            <person name="Lanie J.A."/>
            <person name="Ng W.-L."/>
            <person name="Kazmierczak K.M."/>
            <person name="Andrzejewski T.M."/>
            <person name="Davidsen T.M."/>
            <person name="Wayne K.J."/>
            <person name="Tettelin H."/>
            <person name="Glass J.I."/>
            <person name="Rusch D."/>
            <person name="Podicherti R."/>
            <person name="Tsui H.-C.T."/>
            <person name="Winkler M.E."/>
        </authorList>
    </citation>
    <scope>NUCLEOTIDE SEQUENCE</scope>
</reference>
<dbReference type="EMBL" id="UINC01086376">
    <property type="protein sequence ID" value="SVC34770.1"/>
    <property type="molecule type" value="Genomic_DNA"/>
</dbReference>
<feature type="non-terminal residue" evidence="1">
    <location>
        <position position="73"/>
    </location>
</feature>